<organism evidence="4 5">
    <name type="scientific">Zophobas morio</name>
    <dbReference type="NCBI Taxonomy" id="2755281"/>
    <lineage>
        <taxon>Eukaryota</taxon>
        <taxon>Metazoa</taxon>
        <taxon>Ecdysozoa</taxon>
        <taxon>Arthropoda</taxon>
        <taxon>Hexapoda</taxon>
        <taxon>Insecta</taxon>
        <taxon>Pterygota</taxon>
        <taxon>Neoptera</taxon>
        <taxon>Endopterygota</taxon>
        <taxon>Coleoptera</taxon>
        <taxon>Polyphaga</taxon>
        <taxon>Cucujiformia</taxon>
        <taxon>Tenebrionidae</taxon>
        <taxon>Zophobas</taxon>
    </lineage>
</organism>
<evidence type="ECO:0000256" key="2">
    <source>
        <dbReference type="SAM" id="SignalP"/>
    </source>
</evidence>
<protein>
    <recommendedName>
        <fullName evidence="3">Kazal-like domain-containing protein</fullName>
    </recommendedName>
</protein>
<dbReference type="GO" id="GO:0004867">
    <property type="term" value="F:serine-type endopeptidase inhibitor activity"/>
    <property type="evidence" value="ECO:0007669"/>
    <property type="project" value="InterPro"/>
</dbReference>
<dbReference type="AlphaFoldDB" id="A0AA38MSP8"/>
<dbReference type="InterPro" id="IPR039932">
    <property type="entry name" value="Spink4-like"/>
</dbReference>
<feature type="signal peptide" evidence="2">
    <location>
        <begin position="1"/>
        <end position="18"/>
    </location>
</feature>
<feature type="domain" description="Kazal-like" evidence="3">
    <location>
        <begin position="64"/>
        <end position="117"/>
    </location>
</feature>
<dbReference type="Gene3D" id="3.30.60.30">
    <property type="match status" value="1"/>
</dbReference>
<dbReference type="InterPro" id="IPR002350">
    <property type="entry name" value="Kazal_dom"/>
</dbReference>
<dbReference type="InterPro" id="IPR036058">
    <property type="entry name" value="Kazal_dom_sf"/>
</dbReference>
<comment type="caution">
    <text evidence="4">The sequence shown here is derived from an EMBL/GenBank/DDBJ whole genome shotgun (WGS) entry which is preliminary data.</text>
</comment>
<reference evidence="4" key="1">
    <citation type="journal article" date="2023" name="G3 (Bethesda)">
        <title>Whole genome assemblies of Zophobas morio and Tenebrio molitor.</title>
        <authorList>
            <person name="Kaur S."/>
            <person name="Stinson S.A."/>
            <person name="diCenzo G.C."/>
        </authorList>
    </citation>
    <scope>NUCLEOTIDE SEQUENCE</scope>
    <source>
        <strain evidence="4">QUZm001</strain>
    </source>
</reference>
<feature type="chain" id="PRO_5041371675" description="Kazal-like domain-containing protein" evidence="2">
    <location>
        <begin position="19"/>
        <end position="118"/>
    </location>
</feature>
<proteinExistence type="predicted"/>
<dbReference type="PANTHER" id="PTHR21179">
    <property type="entry name" value="SERINE-TYPE ENDOPEPTIDASE INHIBITOR"/>
    <property type="match status" value="1"/>
</dbReference>
<dbReference type="Pfam" id="PF00050">
    <property type="entry name" value="Kazal_1"/>
    <property type="match status" value="1"/>
</dbReference>
<dbReference type="CDD" id="cd00104">
    <property type="entry name" value="KAZAL_FS"/>
    <property type="match status" value="1"/>
</dbReference>
<dbReference type="PANTHER" id="PTHR21179:SF1">
    <property type="entry name" value="KAZ1-TYPE SERINE PROTEASE INHIBITOR-LIKE PROTEIN TYPE EPSILON-RELATED"/>
    <property type="match status" value="1"/>
</dbReference>
<evidence type="ECO:0000259" key="3">
    <source>
        <dbReference type="PROSITE" id="PS51465"/>
    </source>
</evidence>
<dbReference type="SUPFAM" id="SSF100895">
    <property type="entry name" value="Kazal-type serine protease inhibitors"/>
    <property type="match status" value="1"/>
</dbReference>
<evidence type="ECO:0000256" key="1">
    <source>
        <dbReference type="SAM" id="MobiDB-lite"/>
    </source>
</evidence>
<name>A0AA38MSP8_9CUCU</name>
<dbReference type="EMBL" id="JALNTZ010000001">
    <property type="protein sequence ID" value="KAJ3666067.1"/>
    <property type="molecule type" value="Genomic_DNA"/>
</dbReference>
<keyword evidence="2" id="KW-0732">Signal</keyword>
<accession>A0AA38MSP8</accession>
<feature type="compositionally biased region" description="Low complexity" evidence="1">
    <location>
        <begin position="47"/>
        <end position="62"/>
    </location>
</feature>
<evidence type="ECO:0000313" key="5">
    <source>
        <dbReference type="Proteomes" id="UP001168821"/>
    </source>
</evidence>
<evidence type="ECO:0000313" key="4">
    <source>
        <dbReference type="EMBL" id="KAJ3666067.1"/>
    </source>
</evidence>
<feature type="region of interest" description="Disordered" evidence="1">
    <location>
        <begin position="36"/>
        <end position="62"/>
    </location>
</feature>
<gene>
    <name evidence="4" type="ORF">Zmor_001522</name>
</gene>
<dbReference type="Proteomes" id="UP001168821">
    <property type="component" value="Unassembled WGS sequence"/>
</dbReference>
<keyword evidence="5" id="KW-1185">Reference proteome</keyword>
<sequence length="118" mass="12885">MKTLTIILFAAFVIASSAVPSRVRRQGFNWEDYDDRLDSSTQRQSQAVTPTSGSGGVTTTTTASPQYTTCIRRCPVTPQYNPICGTNRITYNNESHLRCAQQCGLSVQRAFGGSCQAL</sequence>
<dbReference type="PROSITE" id="PS51465">
    <property type="entry name" value="KAZAL_2"/>
    <property type="match status" value="1"/>
</dbReference>